<organism evidence="1">
    <name type="scientific">Mycobacterium xenopi 4042</name>
    <dbReference type="NCBI Taxonomy" id="1299334"/>
    <lineage>
        <taxon>Bacteria</taxon>
        <taxon>Bacillati</taxon>
        <taxon>Actinomycetota</taxon>
        <taxon>Actinomycetes</taxon>
        <taxon>Mycobacteriales</taxon>
        <taxon>Mycobacteriaceae</taxon>
        <taxon>Mycobacterium</taxon>
    </lineage>
</organism>
<comment type="caution">
    <text evidence="1">The sequence shown here is derived from an EMBL/GenBank/DDBJ whole genome shotgun (WGS) entry which is preliminary data.</text>
</comment>
<name>X8CM11_MYCXE</name>
<evidence type="ECO:0000313" key="1">
    <source>
        <dbReference type="EMBL" id="EUA56498.1"/>
    </source>
</evidence>
<dbReference type="AlphaFoldDB" id="X8CM11"/>
<protein>
    <submittedName>
        <fullName evidence="1">Uncharacterized protein</fullName>
    </submittedName>
</protein>
<reference evidence="1" key="1">
    <citation type="submission" date="2014-01" db="EMBL/GenBank/DDBJ databases">
        <authorList>
            <person name="Brown-Elliot B."/>
            <person name="Wallace R."/>
            <person name="Lenaerts A."/>
            <person name="Ordway D."/>
            <person name="DeGroote M.A."/>
            <person name="Parker T."/>
            <person name="Sizemore C."/>
            <person name="Tallon L.J."/>
            <person name="Sadzewicz L.K."/>
            <person name="Sengamalay N."/>
            <person name="Fraser C.M."/>
            <person name="Hine E."/>
            <person name="Shefchek K.A."/>
            <person name="Das S.P."/>
            <person name="Tettelin H."/>
        </authorList>
    </citation>
    <scope>NUCLEOTIDE SEQUENCE [LARGE SCALE GENOMIC DNA]</scope>
    <source>
        <strain evidence="1">4042</strain>
    </source>
</reference>
<proteinExistence type="predicted"/>
<dbReference type="EMBL" id="JAOB01000029">
    <property type="protein sequence ID" value="EUA56498.1"/>
    <property type="molecule type" value="Genomic_DNA"/>
</dbReference>
<gene>
    <name evidence="1" type="ORF">I553_8546</name>
</gene>
<sequence length="90" mass="9804">MNGGAHQWLEPISDALTPKQLSRQGKAFGWLSSPPCKSFRRGSAVLIPSCLPHSACRQPAEPLSDGSDPVYQATLRSVLGNSRMSWPRQT</sequence>
<accession>X8CM11</accession>